<dbReference type="EMBL" id="RBNI01005406">
    <property type="protein sequence ID" value="RUP46741.1"/>
    <property type="molecule type" value="Genomic_DNA"/>
</dbReference>
<gene>
    <name evidence="1" type="ORF">BC936DRAFT_146577</name>
</gene>
<protein>
    <submittedName>
        <fullName evidence="1">Uncharacterized protein</fullName>
    </submittedName>
</protein>
<dbReference type="Proteomes" id="UP000268093">
    <property type="component" value="Unassembled WGS sequence"/>
</dbReference>
<reference evidence="1 2" key="1">
    <citation type="journal article" date="2018" name="New Phytol.">
        <title>Phylogenomics of Endogonaceae and evolution of mycorrhizas within Mucoromycota.</title>
        <authorList>
            <person name="Chang Y."/>
            <person name="Desiro A."/>
            <person name="Na H."/>
            <person name="Sandor L."/>
            <person name="Lipzen A."/>
            <person name="Clum A."/>
            <person name="Barry K."/>
            <person name="Grigoriev I.V."/>
            <person name="Martin F.M."/>
            <person name="Stajich J.E."/>
            <person name="Smith M.E."/>
            <person name="Bonito G."/>
            <person name="Spatafora J.W."/>
        </authorList>
    </citation>
    <scope>NUCLEOTIDE SEQUENCE [LARGE SCALE GENOMIC DNA]</scope>
    <source>
        <strain evidence="1 2">GMNB39</strain>
    </source>
</reference>
<sequence length="156" mass="16522">MECMLLLLENDIGHVSLGLCKGKNTWDTLAGLARASQEVTPCYWTTNLGPLAPEPPGELDVFGLDGNALGVNGSKIGVLEEGDEVSLRGLLQGADGGRLEAQICLEVLGDLTDKALEGELADQELRRLLVATDFTEGDCAGPELIGESRGLDVRNM</sequence>
<dbReference type="OrthoDB" id="1724443at2759"/>
<proteinExistence type="predicted"/>
<evidence type="ECO:0000313" key="1">
    <source>
        <dbReference type="EMBL" id="RUP46741.1"/>
    </source>
</evidence>
<name>A0A433D7Z2_9FUNG</name>
<evidence type="ECO:0000313" key="2">
    <source>
        <dbReference type="Proteomes" id="UP000268093"/>
    </source>
</evidence>
<keyword evidence="2" id="KW-1185">Reference proteome</keyword>
<organism evidence="1 2">
    <name type="scientific">Jimgerdemannia flammicorona</name>
    <dbReference type="NCBI Taxonomy" id="994334"/>
    <lineage>
        <taxon>Eukaryota</taxon>
        <taxon>Fungi</taxon>
        <taxon>Fungi incertae sedis</taxon>
        <taxon>Mucoromycota</taxon>
        <taxon>Mucoromycotina</taxon>
        <taxon>Endogonomycetes</taxon>
        <taxon>Endogonales</taxon>
        <taxon>Endogonaceae</taxon>
        <taxon>Jimgerdemannia</taxon>
    </lineage>
</organism>
<comment type="caution">
    <text evidence="1">The sequence shown here is derived from an EMBL/GenBank/DDBJ whole genome shotgun (WGS) entry which is preliminary data.</text>
</comment>
<dbReference type="AlphaFoldDB" id="A0A433D7Z2"/>
<accession>A0A433D7Z2</accession>